<dbReference type="Pfam" id="PF05567">
    <property type="entry name" value="T4P_PilY1"/>
    <property type="match status" value="1"/>
</dbReference>
<evidence type="ECO:0000256" key="3">
    <source>
        <dbReference type="ARBA" id="ARBA00022558"/>
    </source>
</evidence>
<dbReference type="GO" id="GO:0009289">
    <property type="term" value="C:pilus"/>
    <property type="evidence" value="ECO:0007669"/>
    <property type="project" value="UniProtKB-SubCell"/>
</dbReference>
<reference evidence="9 10" key="1">
    <citation type="submission" date="2011-01" db="EMBL/GenBank/DDBJ databases">
        <title>Complete sequence of Pseudoxanthomonas suwonensis 11-1.</title>
        <authorList>
            <consortium name="US DOE Joint Genome Institute"/>
            <person name="Lucas S."/>
            <person name="Copeland A."/>
            <person name="Lapidus A."/>
            <person name="Cheng J.-F."/>
            <person name="Goodwin L."/>
            <person name="Pitluck S."/>
            <person name="Teshima H."/>
            <person name="Detter J.C."/>
            <person name="Han C."/>
            <person name="Tapia R."/>
            <person name="Land M."/>
            <person name="Hauser L."/>
            <person name="Kyrpides N."/>
            <person name="Ivanova N."/>
            <person name="Ovchinnikova G."/>
            <person name="Siebers A.K."/>
            <person name="Allgaier M."/>
            <person name="Thelen M.P."/>
            <person name="Hugenholtz P."/>
            <person name="Gladden J."/>
            <person name="Woyke T."/>
        </authorList>
    </citation>
    <scope>NUCLEOTIDE SEQUENCE [LARGE SCALE GENOMIC DNA]</scope>
    <source>
        <strain evidence="10">11-1</strain>
    </source>
</reference>
<feature type="compositionally biased region" description="Low complexity" evidence="7">
    <location>
        <begin position="448"/>
        <end position="461"/>
    </location>
</feature>
<dbReference type="KEGG" id="psu:Psesu_0852"/>
<evidence type="ECO:0000259" key="8">
    <source>
        <dbReference type="Pfam" id="PF05567"/>
    </source>
</evidence>
<keyword evidence="3" id="KW-1029">Fimbrium biogenesis</keyword>
<evidence type="ECO:0000256" key="7">
    <source>
        <dbReference type="SAM" id="MobiDB-lite"/>
    </source>
</evidence>
<dbReference type="eggNOG" id="COG3419">
    <property type="taxonomic scope" value="Bacteria"/>
</dbReference>
<dbReference type="InterPro" id="IPR008707">
    <property type="entry name" value="B-propeller_PilY1"/>
</dbReference>
<name>E6WRH3_PSEUU</name>
<sequence>MESFRKWVSLRPARRASQNIAVAVGLLVALCSVSALSGVPIDSKPLTVTNSVPGNMVLLPSVEWPTVVTHANAPGVSEAGANYSSSTAYAGYFNTELCYAYQYDAVEANRYFYPVVAASSRSCSGKTASDGQRLWSGNFMNWAAMQAADTFRLALTGGYRVHRPADGTPPSVTITGADGTSVTKATSEMPGVTYLEKANSDRWSNYTPLRRLTSGAGNVSPVRTAGIRLRIGGLRNQMWFIPSSDGGLGSEQSWNDPKALSLPVTSGNQASPAGTAVTAVPYNPAAHALPDSNTTCAANYSYSSSKAVCTRSGHNDQAPTAYGRDAVYAVSVRVKVCDGVLDTRSICTRYGQYYKPEGLLQANAKKTRYSLFSYLTQSGQQRNGGVMRARQKLIGPVTAAEIAGAEKPYPDRAGRISGIDNPEWDPVTGVIINDPDSTDSSATTARIGSCGTSSSDPPDGSGCAVRYSGVINYLNRFGQIHTGMTTLKAYDNLSEMYYTALRYLRGVGNIADYSSLSGTAKDRYQNADGLPVIQNWYRTGDNASVTPWTTGNRTVGTDADPMLYRCQTNVFLGIGDTATNNEDAGHSGDGDIAQGFTSTWLGYTEGNNTARNYTAALAYWAHISDIRPDVPNTVLSTNPDRKKGQSVSTYWVDVVELNDLKAKETNQYYLATKYGGYTISEDSYKADGSAERRDTAWFNDNRSAWTAATATAKTQTGLGGTGDFYLPNNMYLANNGEAMIRGLNSAFQKIADDISGSGGSFASNTTKLEVGARTYQAKYISNGWGGRLTASNVDVATGSLTDVWDASDWLGQAAGDTKVNATATTLDFTQRKILYKGASGLTNFISNWNNGAVVGSPTLSKPTPFAALTDLQLRYILGERVHERQSAATGSQQIFRNRRGMLGDIINSTPVFVGKPNASLYPNDPSYAEFAAAQAARAPAVYVGANDGMLHAFNAPDSGNTNAGRELFAFMPTEAMSVLTQNDPGTNRYPYWDPAYDHAYSVDGEITVADVKISGTWKTVLVGTMGRGGKSIFALDVTNPSSPALLWEKTASDATVGSLLGNALGRPIIAKVSDDDWRVFLGNGPNSSAGTAALIMLDVATGANDGSINTGVAGDNGLSAVNVWDAYGAVIPSRPDGNFDTVYAGDLLGNLWKFDIAAGTATKLFETQTGQPITVAPLVARNPYAPAETWLFFGTGRYLSMADTSAAANEVVQSWYGIIDRDSLVELGDLNKVSITHEDAKGRVIEKVTAPGADGWYIDLESPAEAAGGTPRGERMVVPNFFQGMALIGTTRFPDSTDPCSPSGKGFTMAINPFTGGRLGNAFFDIDNSGDVGDAGDYKDGDTDTPYSGVGYDSGPNNPIFLGSYMYTSLDDGTYAKYKTSGAQAMVRRVSWREVINGN</sequence>
<evidence type="ECO:0000256" key="1">
    <source>
        <dbReference type="ARBA" id="ARBA00004561"/>
    </source>
</evidence>
<dbReference type="HOGENOM" id="CLU_001890_0_1_6"/>
<feature type="region of interest" description="Disordered" evidence="7">
    <location>
        <begin position="432"/>
        <end position="461"/>
    </location>
</feature>
<dbReference type="GO" id="GO:0046872">
    <property type="term" value="F:metal ion binding"/>
    <property type="evidence" value="ECO:0007669"/>
    <property type="project" value="UniProtKB-KW"/>
</dbReference>
<dbReference type="STRING" id="743721.Psesu_0852"/>
<evidence type="ECO:0000256" key="4">
    <source>
        <dbReference type="ARBA" id="ARBA00022723"/>
    </source>
</evidence>
<comment type="subcellular location">
    <subcellularLocation>
        <location evidence="1">Fimbrium</location>
    </subcellularLocation>
</comment>
<keyword evidence="5" id="KW-0106">Calcium</keyword>
<keyword evidence="4" id="KW-0479">Metal-binding</keyword>
<dbReference type="Proteomes" id="UP000008632">
    <property type="component" value="Chromosome"/>
</dbReference>
<dbReference type="SUPFAM" id="SSF50998">
    <property type="entry name" value="Quinoprotein alcohol dehydrogenase-like"/>
    <property type="match status" value="1"/>
</dbReference>
<proteinExistence type="inferred from homology"/>
<evidence type="ECO:0000256" key="6">
    <source>
        <dbReference type="ARBA" id="ARBA00023263"/>
    </source>
</evidence>
<evidence type="ECO:0000256" key="2">
    <source>
        <dbReference type="ARBA" id="ARBA00008387"/>
    </source>
</evidence>
<dbReference type="InterPro" id="IPR011047">
    <property type="entry name" value="Quinoprotein_ADH-like_sf"/>
</dbReference>
<keyword evidence="6" id="KW-0281">Fimbrium</keyword>
<dbReference type="EMBL" id="CP002446">
    <property type="protein sequence ID" value="ADV26704.1"/>
    <property type="molecule type" value="Genomic_DNA"/>
</dbReference>
<gene>
    <name evidence="9" type="ordered locus">Psesu_0852</name>
</gene>
<organism evidence="9 10">
    <name type="scientific">Pseudoxanthomonas suwonensis (strain 11-1)</name>
    <dbReference type="NCBI Taxonomy" id="743721"/>
    <lineage>
        <taxon>Bacteria</taxon>
        <taxon>Pseudomonadati</taxon>
        <taxon>Pseudomonadota</taxon>
        <taxon>Gammaproteobacteria</taxon>
        <taxon>Lysobacterales</taxon>
        <taxon>Lysobacteraceae</taxon>
        <taxon>Pseudoxanthomonas</taxon>
    </lineage>
</organism>
<accession>E6WRH3</accession>
<protein>
    <submittedName>
        <fullName evidence="9">Putative Tfp pilus assembly protein</fullName>
    </submittedName>
</protein>
<evidence type="ECO:0000313" key="10">
    <source>
        <dbReference type="Proteomes" id="UP000008632"/>
    </source>
</evidence>
<dbReference type="RefSeq" id="WP_013534534.1">
    <property type="nucleotide sequence ID" value="NC_014924.1"/>
</dbReference>
<keyword evidence="10" id="KW-1185">Reference proteome</keyword>
<feature type="domain" description="PilY1 beta-propeller" evidence="8">
    <location>
        <begin position="902"/>
        <end position="1160"/>
    </location>
</feature>
<comment type="similarity">
    <text evidence="2">Belongs to the PilY1 family.</text>
</comment>
<evidence type="ECO:0000256" key="5">
    <source>
        <dbReference type="ARBA" id="ARBA00022837"/>
    </source>
</evidence>
<evidence type="ECO:0000313" key="9">
    <source>
        <dbReference type="EMBL" id="ADV26704.1"/>
    </source>
</evidence>